<reference evidence="2" key="1">
    <citation type="journal article" date="2020" name="Phytopathology">
        <title>Genome sequence of the chestnut blight fungus Cryphonectria parasitica EP155: A fundamental resource for an archetypical invasive plant pathogen.</title>
        <authorList>
            <person name="Crouch J.A."/>
            <person name="Dawe A."/>
            <person name="Aerts A."/>
            <person name="Barry K."/>
            <person name="Churchill A.C.L."/>
            <person name="Grimwood J."/>
            <person name="Hillman B."/>
            <person name="Milgroom M.G."/>
            <person name="Pangilinan J."/>
            <person name="Smith M."/>
            <person name="Salamov A."/>
            <person name="Schmutz J."/>
            <person name="Yadav J."/>
            <person name="Grigoriev I.V."/>
            <person name="Nuss D."/>
        </authorList>
    </citation>
    <scope>NUCLEOTIDE SEQUENCE</scope>
    <source>
        <strain evidence="2">EP155</strain>
    </source>
</reference>
<accession>A0A9P4YC53</accession>
<sequence length="557" mass="64574">TARVPLIQYGLDRVLFNEGVYTLQDPRTRVWNFDPYLAKIMPVDQFDFDALKEYITSSKDTLLMEITRKYKKKYTGSTSSMTSTMAHFHYLLSRWRRIDTSRLSKEYNVQLDNFAAIQRAPAATFLNYKDGAYAIDADKQWDSDTILSMLGKSMEKLLTVPKDEFEKYRRSNSHQLTEEERDQDESYHYTTYGDFMMRSQLDAYDPRLPGTGVFDLKTRAVVSIRMDARNYTKGVGYEIRQRFGQWQSFEREYHDMMRSAFLKYSLQVRMGRMDGIFVAYHNTERIFGFQYIPLEEMDQSMHGTMNKELGDREFTASLKLWNRLLNEATARFPEQSLRIFVETRPSQSVPFMYFFAEPVTEEMIKEIQERKKEDVDQFREQVLGMPPIREDAEATTETPTQASASTEPSWSGSLEPAKAADQEPEQLAKTSSEDNVQSSVDADVPEGPSPAVEDTTDAEDAEKDADKPLFGMVLTIRNKVNGKHVDRPEKLEADDSWDVEYTMEEVTNPNRKQELYSAIQNRRKAAHWKDPKGDSFAAFGGALRKYTKKGRDFRSKE</sequence>
<feature type="compositionally biased region" description="Polar residues" evidence="1">
    <location>
        <begin position="395"/>
        <end position="412"/>
    </location>
</feature>
<dbReference type="GO" id="GO:0005740">
    <property type="term" value="C:mitochondrial envelope"/>
    <property type="evidence" value="ECO:0007669"/>
    <property type="project" value="TreeGrafter"/>
</dbReference>
<proteinExistence type="predicted"/>
<organism evidence="2 3">
    <name type="scientific">Cryphonectria parasitica (strain ATCC 38755 / EP155)</name>
    <dbReference type="NCBI Taxonomy" id="660469"/>
    <lineage>
        <taxon>Eukaryota</taxon>
        <taxon>Fungi</taxon>
        <taxon>Dikarya</taxon>
        <taxon>Ascomycota</taxon>
        <taxon>Pezizomycotina</taxon>
        <taxon>Sordariomycetes</taxon>
        <taxon>Sordariomycetidae</taxon>
        <taxon>Diaporthales</taxon>
        <taxon>Cryphonectriaceae</taxon>
        <taxon>Cryphonectria-Endothia species complex</taxon>
        <taxon>Cryphonectria</taxon>
    </lineage>
</organism>
<evidence type="ECO:0000313" key="3">
    <source>
        <dbReference type="Proteomes" id="UP000803844"/>
    </source>
</evidence>
<dbReference type="AlphaFoldDB" id="A0A9P4YC53"/>
<dbReference type="InterPro" id="IPR013943">
    <property type="entry name" value="Pet127"/>
</dbReference>
<feature type="region of interest" description="Disordered" evidence="1">
    <location>
        <begin position="384"/>
        <end position="469"/>
    </location>
</feature>
<dbReference type="Pfam" id="PF08634">
    <property type="entry name" value="Pet127"/>
    <property type="match status" value="1"/>
</dbReference>
<dbReference type="OrthoDB" id="10249045at2759"/>
<dbReference type="GeneID" id="63832697"/>
<gene>
    <name evidence="2" type="ORF">M406DRAFT_22057</name>
</gene>
<dbReference type="PANTHER" id="PTHR31014:SF0">
    <property type="entry name" value="MITOCHONDRIAL TRANSLATION SYSTEM COMPONENT PET127-RELATED"/>
    <property type="match status" value="1"/>
</dbReference>
<dbReference type="Proteomes" id="UP000803844">
    <property type="component" value="Unassembled WGS sequence"/>
</dbReference>
<feature type="non-terminal residue" evidence="2">
    <location>
        <position position="1"/>
    </location>
</feature>
<feature type="non-terminal residue" evidence="2">
    <location>
        <position position="557"/>
    </location>
</feature>
<protein>
    <submittedName>
        <fullName evidence="2">Uncharacterized protein</fullName>
    </submittedName>
</protein>
<dbReference type="PANTHER" id="PTHR31014">
    <property type="entry name" value="MITOCHONDRIAL TRANSLATION SYSTEM COMPONENT PET127-RELATED"/>
    <property type="match status" value="1"/>
</dbReference>
<dbReference type="EMBL" id="MU032344">
    <property type="protein sequence ID" value="KAF3770767.1"/>
    <property type="molecule type" value="Genomic_DNA"/>
</dbReference>
<comment type="caution">
    <text evidence="2">The sequence shown here is derived from an EMBL/GenBank/DDBJ whole genome shotgun (WGS) entry which is preliminary data.</text>
</comment>
<name>A0A9P4YC53_CRYP1</name>
<feature type="compositionally biased region" description="Polar residues" evidence="1">
    <location>
        <begin position="428"/>
        <end position="440"/>
    </location>
</feature>
<feature type="compositionally biased region" description="Acidic residues" evidence="1">
    <location>
        <begin position="454"/>
        <end position="463"/>
    </location>
</feature>
<keyword evidence="3" id="KW-1185">Reference proteome</keyword>
<dbReference type="GO" id="GO:0000964">
    <property type="term" value="P:mitochondrial RNA 5'-end processing"/>
    <property type="evidence" value="ECO:0007669"/>
    <property type="project" value="TreeGrafter"/>
</dbReference>
<dbReference type="RefSeq" id="XP_040781728.1">
    <property type="nucleotide sequence ID" value="XM_040915568.1"/>
</dbReference>
<evidence type="ECO:0000313" key="2">
    <source>
        <dbReference type="EMBL" id="KAF3770767.1"/>
    </source>
</evidence>
<evidence type="ECO:0000256" key="1">
    <source>
        <dbReference type="SAM" id="MobiDB-lite"/>
    </source>
</evidence>